<evidence type="ECO:0000256" key="7">
    <source>
        <dbReference type="SAM" id="Coils"/>
    </source>
</evidence>
<dbReference type="PROSITE" id="PS50089">
    <property type="entry name" value="ZF_RING_2"/>
    <property type="match status" value="1"/>
</dbReference>
<evidence type="ECO:0000313" key="14">
    <source>
        <dbReference type="RefSeq" id="XP_026678238.1"/>
    </source>
</evidence>
<evidence type="ECO:0000313" key="11">
    <source>
        <dbReference type="Proteomes" id="UP000079169"/>
    </source>
</evidence>
<evidence type="ECO:0000313" key="13">
    <source>
        <dbReference type="RefSeq" id="XP_026678235.1"/>
    </source>
</evidence>
<feature type="coiled-coil region" evidence="7">
    <location>
        <begin position="444"/>
        <end position="471"/>
    </location>
</feature>
<proteinExistence type="inferred from homology"/>
<dbReference type="Gene3D" id="2.60.200.20">
    <property type="match status" value="1"/>
</dbReference>
<keyword evidence="7" id="KW-0175">Coiled coil</keyword>
<dbReference type="InterPro" id="IPR013083">
    <property type="entry name" value="Znf_RING/FYVE/PHD"/>
</dbReference>
<dbReference type="RefSeq" id="XP_026678235.1">
    <property type="nucleotide sequence ID" value="XM_026822434.1"/>
</dbReference>
<evidence type="ECO:0000313" key="12">
    <source>
        <dbReference type="RefSeq" id="XP_026678234.1"/>
    </source>
</evidence>
<evidence type="ECO:0000256" key="6">
    <source>
        <dbReference type="PROSITE-ProRule" id="PRU00175"/>
    </source>
</evidence>
<keyword evidence="4 6" id="KW-0863">Zinc-finger</keyword>
<sequence>METTDDESIVVEVTQDDNFEIIKMEEAFEEIPEENNSPILILDDIGPANNELDLNAKDISNSENDPIIIVASLNTNELIVDDLKFNIDKNKEFLIGRSQQAAIDIRHQAISRNHCIIGFVKNKAFVKNMSSVGMFVNKNFMKNKNEICFLTSGDKIMLSEKVPEFILKYYDDISHVPVFELKTLNENLAIINRKRKLLADSEQNTDQAKKSKRDSQTEQKRQLEQERVLLNESFTQRLSVARKNYDSQVQDITSTETHKFSAEDIEKKTEELRLQFNTERNLIEAEYATQLKIWEAKCAQIEENFLKREIELKAENEKQLREMNKLKEETEDLKEKLKEAEELIKIGQKELEKENENKREIIEHAKQELEEAEKIKEEALREKQEALKKCLENESIQNFLRESNEQLTAKYEAEIQTLYATRLELEKKIETKVNEKNTESESIINQLSNELDTVRELLTIHENETRQLEAEVQSKVTDFAEVLESEAQCTICSEIFVNAITLLGCFHTFCEFCITEWKKQKQECPICRHKIVRNQEKRNFLIDNWIKSFIDKMSPAMKSAREEVVRIRAQQAQNNGAPHPIPQITPAAVAALAAADLARLQRAVQLRRGRRVHRTPENRGGATRSTARSRVGAAPPVQAGMPRPPANVALQTSAALPHPVSSSPLNANAPVFLPSSVANNSVLVINPPRVVNAEPIYVGDDYRNYPNPAIVPAVRNPNPIVISDEE</sequence>
<dbReference type="RefSeq" id="XP_026678238.1">
    <property type="nucleotide sequence ID" value="XM_026822437.1"/>
</dbReference>
<dbReference type="SUPFAM" id="SSF49879">
    <property type="entry name" value="SMAD/FHA domain"/>
    <property type="match status" value="1"/>
</dbReference>
<evidence type="ECO:0000259" key="9">
    <source>
        <dbReference type="PROSITE" id="PS50006"/>
    </source>
</evidence>
<dbReference type="GO" id="GO:0003697">
    <property type="term" value="F:single-stranded DNA binding"/>
    <property type="evidence" value="ECO:0007669"/>
    <property type="project" value="InterPro"/>
</dbReference>
<feature type="region of interest" description="Disordered" evidence="8">
    <location>
        <begin position="610"/>
        <end position="642"/>
    </location>
</feature>
<dbReference type="SMART" id="SM00240">
    <property type="entry name" value="FHA"/>
    <property type="match status" value="1"/>
</dbReference>
<dbReference type="InterPro" id="IPR017907">
    <property type="entry name" value="Znf_RING_CS"/>
</dbReference>
<dbReference type="PANTHER" id="PTHR14134">
    <property type="entry name" value="E3 UBIQUITIN-PROTEIN LIGASE RAD18"/>
    <property type="match status" value="1"/>
</dbReference>
<keyword evidence="3" id="KW-0479">Metal-binding</keyword>
<organism evidence="11 14">
    <name type="scientific">Diaphorina citri</name>
    <name type="common">Asian citrus psyllid</name>
    <dbReference type="NCBI Taxonomy" id="121845"/>
    <lineage>
        <taxon>Eukaryota</taxon>
        <taxon>Metazoa</taxon>
        <taxon>Ecdysozoa</taxon>
        <taxon>Arthropoda</taxon>
        <taxon>Hexapoda</taxon>
        <taxon>Insecta</taxon>
        <taxon>Pterygota</taxon>
        <taxon>Neoptera</taxon>
        <taxon>Paraneoptera</taxon>
        <taxon>Hemiptera</taxon>
        <taxon>Sternorrhyncha</taxon>
        <taxon>Psylloidea</taxon>
        <taxon>Psyllidae</taxon>
        <taxon>Diaphorininae</taxon>
        <taxon>Diaphorina</taxon>
    </lineage>
</organism>
<dbReference type="GO" id="GO:0061630">
    <property type="term" value="F:ubiquitin protein ligase activity"/>
    <property type="evidence" value="ECO:0007669"/>
    <property type="project" value="InterPro"/>
</dbReference>
<dbReference type="SMART" id="SM00184">
    <property type="entry name" value="RING"/>
    <property type="match status" value="1"/>
</dbReference>
<dbReference type="Proteomes" id="UP000079169">
    <property type="component" value="Unplaced"/>
</dbReference>
<dbReference type="PROSITE" id="PS50006">
    <property type="entry name" value="FHA_DOMAIN"/>
    <property type="match status" value="1"/>
</dbReference>
<dbReference type="SUPFAM" id="SSF57850">
    <property type="entry name" value="RING/U-box"/>
    <property type="match status" value="1"/>
</dbReference>
<dbReference type="InterPro" id="IPR000253">
    <property type="entry name" value="FHA_dom"/>
</dbReference>
<evidence type="ECO:0000256" key="1">
    <source>
        <dbReference type="ARBA" id="ARBA00005797"/>
    </source>
</evidence>
<accession>A0A3Q0IUA3</accession>
<evidence type="ECO:0000256" key="3">
    <source>
        <dbReference type="ARBA" id="ARBA00022723"/>
    </source>
</evidence>
<keyword evidence="5" id="KW-0862">Zinc</keyword>
<dbReference type="InterPro" id="IPR008984">
    <property type="entry name" value="SMAD_FHA_dom_sf"/>
</dbReference>
<dbReference type="InterPro" id="IPR039577">
    <property type="entry name" value="Rad18"/>
</dbReference>
<protein>
    <recommendedName>
        <fullName evidence="2">E3 ubiquitin-protein ligase CHFR</fullName>
    </recommendedName>
</protein>
<evidence type="ECO:0000256" key="8">
    <source>
        <dbReference type="SAM" id="MobiDB-lite"/>
    </source>
</evidence>
<feature type="domain" description="RING-type" evidence="10">
    <location>
        <begin position="489"/>
        <end position="528"/>
    </location>
</feature>
<feature type="compositionally biased region" description="Basic and acidic residues" evidence="8">
    <location>
        <begin position="207"/>
        <end position="222"/>
    </location>
</feature>
<dbReference type="GO" id="GO:0006301">
    <property type="term" value="P:DNA damage tolerance"/>
    <property type="evidence" value="ECO:0007669"/>
    <property type="project" value="InterPro"/>
</dbReference>
<dbReference type="InterPro" id="IPR001841">
    <property type="entry name" value="Znf_RING"/>
</dbReference>
<comment type="similarity">
    <text evidence="1">Belongs to the CHFR family.</text>
</comment>
<reference evidence="12 13" key="1">
    <citation type="submission" date="2025-04" db="UniProtKB">
        <authorList>
            <consortium name="RefSeq"/>
        </authorList>
    </citation>
    <scope>IDENTIFICATION</scope>
</reference>
<gene>
    <name evidence="12 13 14" type="primary">LOC103507605</name>
</gene>
<keyword evidence="11" id="KW-1185">Reference proteome</keyword>
<dbReference type="AlphaFoldDB" id="A0A3Q0IUA3"/>
<evidence type="ECO:0000259" key="10">
    <source>
        <dbReference type="PROSITE" id="PS50089"/>
    </source>
</evidence>
<dbReference type="GeneID" id="103507605"/>
<evidence type="ECO:0000256" key="4">
    <source>
        <dbReference type="ARBA" id="ARBA00022771"/>
    </source>
</evidence>
<dbReference type="CDD" id="cd00060">
    <property type="entry name" value="FHA"/>
    <property type="match status" value="1"/>
</dbReference>
<dbReference type="Gene3D" id="3.30.40.10">
    <property type="entry name" value="Zinc/RING finger domain, C3HC4 (zinc finger)"/>
    <property type="match status" value="1"/>
</dbReference>
<dbReference type="Pfam" id="PF00498">
    <property type="entry name" value="FHA"/>
    <property type="match status" value="1"/>
</dbReference>
<dbReference type="PROSITE" id="PS00518">
    <property type="entry name" value="ZF_RING_1"/>
    <property type="match status" value="1"/>
</dbReference>
<feature type="coiled-coil region" evidence="7">
    <location>
        <begin position="306"/>
        <end position="394"/>
    </location>
</feature>
<evidence type="ECO:0000256" key="5">
    <source>
        <dbReference type="ARBA" id="ARBA00022833"/>
    </source>
</evidence>
<dbReference type="Pfam" id="PF13923">
    <property type="entry name" value="zf-C3HC4_2"/>
    <property type="match status" value="1"/>
</dbReference>
<name>A0A3Q0IUA3_DIACI</name>
<feature type="region of interest" description="Disordered" evidence="8">
    <location>
        <begin position="201"/>
        <end position="222"/>
    </location>
</feature>
<dbReference type="KEGG" id="dci:103507605"/>
<feature type="domain" description="FHA" evidence="9">
    <location>
        <begin position="93"/>
        <end position="141"/>
    </location>
</feature>
<dbReference type="RefSeq" id="XP_026678234.1">
    <property type="nucleotide sequence ID" value="XM_026822433.1"/>
</dbReference>
<dbReference type="GO" id="GO:0008270">
    <property type="term" value="F:zinc ion binding"/>
    <property type="evidence" value="ECO:0007669"/>
    <property type="project" value="UniProtKB-KW"/>
</dbReference>
<evidence type="ECO:0000256" key="2">
    <source>
        <dbReference type="ARBA" id="ARBA00017908"/>
    </source>
</evidence>
<dbReference type="GO" id="GO:0006513">
    <property type="term" value="P:protein monoubiquitination"/>
    <property type="evidence" value="ECO:0007669"/>
    <property type="project" value="InterPro"/>
</dbReference>